<proteinExistence type="predicted"/>
<reference evidence="2 3" key="1">
    <citation type="submission" date="2016-03" db="EMBL/GenBank/DDBJ databases">
        <authorList>
            <person name="Ploux O."/>
        </authorList>
    </citation>
    <scope>NUCLEOTIDE SEQUENCE [LARGE SCALE GENOMIC DNA]</scope>
    <source>
        <strain evidence="2 3">URUG2</strain>
    </source>
</reference>
<dbReference type="STRING" id="112498.A0A2D3V0U7"/>
<dbReference type="PANTHER" id="PTHR38887">
    <property type="entry name" value="CHROMOSOME 21, WHOLE GENOME SHOTGUN SEQUENCE"/>
    <property type="match status" value="1"/>
</dbReference>
<dbReference type="PANTHER" id="PTHR38887:SF1">
    <property type="entry name" value="RAS MODIFICATION PROTEIN ERF4"/>
    <property type="match status" value="1"/>
</dbReference>
<gene>
    <name evidence="2" type="ORF">RCC_07261</name>
</gene>
<dbReference type="EMBL" id="FJUY01000011">
    <property type="protein sequence ID" value="CZT21398.1"/>
    <property type="molecule type" value="Genomic_DNA"/>
</dbReference>
<protein>
    <submittedName>
        <fullName evidence="2">Uncharacterized protein</fullName>
    </submittedName>
</protein>
<organism evidence="2 3">
    <name type="scientific">Ramularia collo-cygni</name>
    <dbReference type="NCBI Taxonomy" id="112498"/>
    <lineage>
        <taxon>Eukaryota</taxon>
        <taxon>Fungi</taxon>
        <taxon>Dikarya</taxon>
        <taxon>Ascomycota</taxon>
        <taxon>Pezizomycotina</taxon>
        <taxon>Dothideomycetes</taxon>
        <taxon>Dothideomycetidae</taxon>
        <taxon>Mycosphaerellales</taxon>
        <taxon>Mycosphaerellaceae</taxon>
        <taxon>Ramularia</taxon>
    </lineage>
</organism>
<dbReference type="Proteomes" id="UP000225277">
    <property type="component" value="Unassembled WGS sequence"/>
</dbReference>
<name>A0A2D3V0U7_9PEZI</name>
<feature type="compositionally biased region" description="Basic and acidic residues" evidence="1">
    <location>
        <begin position="1"/>
        <end position="14"/>
    </location>
</feature>
<dbReference type="AlphaFoldDB" id="A0A2D3V0U7"/>
<evidence type="ECO:0000256" key="1">
    <source>
        <dbReference type="SAM" id="MobiDB-lite"/>
    </source>
</evidence>
<evidence type="ECO:0000313" key="2">
    <source>
        <dbReference type="EMBL" id="CZT21398.1"/>
    </source>
</evidence>
<sequence length="352" mass="37868">MHERKHQSDIRDDLSDAASSHADVRTLNDEPLPSYNEVPSSSIEQRPSENTVLPMHNTPASDQDSSREQGPTVADPFTFPSRGLPSYTVTEIIQRPLAIPQTTPSAAAPFLLAYPTALLSFGITMESWKSFVRTLSAFLSAKVSQQAIHHAADIASHIGDFHKQYVSRAKEGFKNIGKSVKRFSPVGVVSGAIGITVGAAGHVVGTVFQAAGSLAKKPQTPRERASVYVTTANGDWFHSRGLHAVLMDTVELSRLCEVNVQNMLSAVSSCGSKDPGSQLASLREIIGEVKVEQDVQSDAIPKQSSANSSKAAEKRSAVTQLQLDSTTLWLVLVPKQDDAVPSVKAPIQVNQH</sequence>
<accession>A0A2D3V0U7</accession>
<dbReference type="GeneID" id="35602380"/>
<feature type="compositionally biased region" description="Polar residues" evidence="1">
    <location>
        <begin position="37"/>
        <end position="51"/>
    </location>
</feature>
<feature type="region of interest" description="Disordered" evidence="1">
    <location>
        <begin position="1"/>
        <end position="78"/>
    </location>
</feature>
<dbReference type="OrthoDB" id="37659at2759"/>
<dbReference type="RefSeq" id="XP_023628287.1">
    <property type="nucleotide sequence ID" value="XM_023772519.1"/>
</dbReference>
<evidence type="ECO:0000313" key="3">
    <source>
        <dbReference type="Proteomes" id="UP000225277"/>
    </source>
</evidence>
<keyword evidence="3" id="KW-1185">Reference proteome</keyword>
<dbReference type="InterPro" id="IPR053221">
    <property type="entry name" value="Burnettramic_acid_biosynth"/>
</dbReference>